<feature type="region of interest" description="Disordered" evidence="1">
    <location>
        <begin position="206"/>
        <end position="370"/>
    </location>
</feature>
<dbReference type="STRING" id="47428.A0A284QM68"/>
<reference evidence="3" key="1">
    <citation type="journal article" date="2017" name="Nat. Ecol. Evol.">
        <title>Genome expansion and lineage-specific genetic innovations in the forest pathogenic fungi Armillaria.</title>
        <authorList>
            <person name="Sipos G."/>
            <person name="Prasanna A.N."/>
            <person name="Walter M.C."/>
            <person name="O'Connor E."/>
            <person name="Balint B."/>
            <person name="Krizsan K."/>
            <person name="Kiss B."/>
            <person name="Hess J."/>
            <person name="Varga T."/>
            <person name="Slot J."/>
            <person name="Riley R."/>
            <person name="Boka B."/>
            <person name="Rigling D."/>
            <person name="Barry K."/>
            <person name="Lee J."/>
            <person name="Mihaltcheva S."/>
            <person name="LaButti K."/>
            <person name="Lipzen A."/>
            <person name="Waldron R."/>
            <person name="Moloney N.M."/>
            <person name="Sperisen C."/>
            <person name="Kredics L."/>
            <person name="Vagvoelgyi C."/>
            <person name="Patrignani A."/>
            <person name="Fitzpatrick D."/>
            <person name="Nagy I."/>
            <person name="Doyle S."/>
            <person name="Anderson J.B."/>
            <person name="Grigoriev I.V."/>
            <person name="Gueldener U."/>
            <person name="Muensterkoetter M."/>
            <person name="Nagy L.G."/>
        </authorList>
    </citation>
    <scope>NUCLEOTIDE SEQUENCE [LARGE SCALE GENOMIC DNA]</scope>
    <source>
        <strain evidence="3">C18/9</strain>
    </source>
</reference>
<dbReference type="AlphaFoldDB" id="A0A284QM68"/>
<dbReference type="EMBL" id="FUEG01000001">
    <property type="protein sequence ID" value="SJK97557.1"/>
    <property type="molecule type" value="Genomic_DNA"/>
</dbReference>
<dbReference type="OMA" id="HSKGWHE"/>
<feature type="region of interest" description="Disordered" evidence="1">
    <location>
        <begin position="392"/>
        <end position="441"/>
    </location>
</feature>
<dbReference type="OrthoDB" id="2944913at2759"/>
<dbReference type="Proteomes" id="UP000219338">
    <property type="component" value="Unassembled WGS sequence"/>
</dbReference>
<feature type="region of interest" description="Disordered" evidence="1">
    <location>
        <begin position="23"/>
        <end position="71"/>
    </location>
</feature>
<feature type="compositionally biased region" description="Polar residues" evidence="1">
    <location>
        <begin position="38"/>
        <end position="71"/>
    </location>
</feature>
<proteinExistence type="predicted"/>
<feature type="compositionally biased region" description="Low complexity" evidence="1">
    <location>
        <begin position="305"/>
        <end position="344"/>
    </location>
</feature>
<organism evidence="2 3">
    <name type="scientific">Armillaria ostoyae</name>
    <name type="common">Armillaria root rot fungus</name>
    <dbReference type="NCBI Taxonomy" id="47428"/>
    <lineage>
        <taxon>Eukaryota</taxon>
        <taxon>Fungi</taxon>
        <taxon>Dikarya</taxon>
        <taxon>Basidiomycota</taxon>
        <taxon>Agaricomycotina</taxon>
        <taxon>Agaricomycetes</taxon>
        <taxon>Agaricomycetidae</taxon>
        <taxon>Agaricales</taxon>
        <taxon>Marasmiineae</taxon>
        <taxon>Physalacriaceae</taxon>
        <taxon>Armillaria</taxon>
    </lineage>
</organism>
<evidence type="ECO:0000313" key="3">
    <source>
        <dbReference type="Proteomes" id="UP000219338"/>
    </source>
</evidence>
<sequence length="441" mass="48081">MLATSSRVPSTVDFNSTISFSDSSASRIPTSFDRSEPLPTTTWEPHSSSNGTMKPTMSSMSPVTSAPSESSNTTLYTHPIYEPTDIPGLWKIGRRHVLSVEFPLVKHCLKLAETSWTLPQELQDTTLRALVALAVFGKPSHPAHWLLWGNKQVDATLESTHRVLDAKPPLIKYFGARPEMFTLYLWHSKGWHEVIQSKLWYPQLAQKQAPAPSGPQTRKRHREPVVESTSNLGDADVNPEGASVTKRPRMQTRQSGQRKAASSPQTAATHSTSTLPASTSERPPASQRPTTRQSRSAKQIPVIESASISSTSSSALSQSPSPVSRTISSSIPRSRNRSNSQISSETLVASDRSLSVASTTTATETPGSLNIKDMATEELVKVDYQEECVSARTTRSKGLSAAHQARAKKPSPYTTEKAEQLKMGRGNTKASSARKVRGGRK</sequence>
<keyword evidence="3" id="KW-1185">Reference proteome</keyword>
<feature type="compositionally biased region" description="Basic residues" evidence="1">
    <location>
        <begin position="432"/>
        <end position="441"/>
    </location>
</feature>
<evidence type="ECO:0000313" key="2">
    <source>
        <dbReference type="EMBL" id="SJK97557.1"/>
    </source>
</evidence>
<evidence type="ECO:0000256" key="1">
    <source>
        <dbReference type="SAM" id="MobiDB-lite"/>
    </source>
</evidence>
<feature type="compositionally biased region" description="Polar residues" evidence="1">
    <location>
        <begin position="352"/>
        <end position="368"/>
    </location>
</feature>
<gene>
    <name evidence="2" type="ORF">ARMOST_00809</name>
</gene>
<accession>A0A284QM68</accession>
<protein>
    <submittedName>
        <fullName evidence="2">Uncharacterized protein</fullName>
    </submittedName>
</protein>
<feature type="compositionally biased region" description="Polar residues" evidence="1">
    <location>
        <begin position="251"/>
        <end position="297"/>
    </location>
</feature>
<name>A0A284QM68_ARMOS</name>